<evidence type="ECO:0000256" key="13">
    <source>
        <dbReference type="ARBA" id="ARBA00022807"/>
    </source>
</evidence>
<keyword evidence="22" id="KW-1185">Reference proteome</keyword>
<keyword evidence="6" id="KW-0813">Transport</keyword>
<evidence type="ECO:0000256" key="2">
    <source>
        <dbReference type="ARBA" id="ARBA00004651"/>
    </source>
</evidence>
<evidence type="ECO:0000256" key="10">
    <source>
        <dbReference type="ARBA" id="ARBA00022729"/>
    </source>
</evidence>
<comment type="similarity">
    <text evidence="3">Belongs to the otopetrin family.</text>
</comment>
<accession>A0AA88P7D5</accession>
<keyword evidence="14 20" id="KW-1133">Transmembrane helix</keyword>
<dbReference type="GO" id="GO:0005886">
    <property type="term" value="C:plasma membrane"/>
    <property type="evidence" value="ECO:0007669"/>
    <property type="project" value="UniProtKB-SubCell"/>
</dbReference>
<feature type="transmembrane region" description="Helical" evidence="20">
    <location>
        <begin position="343"/>
        <end position="367"/>
    </location>
</feature>
<comment type="catalytic activity">
    <reaction evidence="1">
        <text>Hydrolysis of proteins and small molecule substrates at -Asn-|-Xaa- bonds.</text>
        <dbReference type="EC" id="3.4.22.34"/>
    </reaction>
</comment>
<dbReference type="Pfam" id="PF03189">
    <property type="entry name" value="Otopetrin"/>
    <property type="match status" value="2"/>
</dbReference>
<keyword evidence="8" id="KW-0645">Protease</keyword>
<gene>
    <name evidence="21" type="ORF">Q7C36_002825</name>
</gene>
<evidence type="ECO:0000256" key="12">
    <source>
        <dbReference type="ARBA" id="ARBA00022801"/>
    </source>
</evidence>
<feature type="transmembrane region" description="Helical" evidence="20">
    <location>
        <begin position="306"/>
        <end position="331"/>
    </location>
</feature>
<keyword evidence="15" id="KW-0406">Ion transport</keyword>
<keyword evidence="10" id="KW-0732">Signal</keyword>
<evidence type="ECO:0000256" key="14">
    <source>
        <dbReference type="ARBA" id="ARBA00022989"/>
    </source>
</evidence>
<dbReference type="AlphaFoldDB" id="A0AA88P7D5"/>
<dbReference type="GO" id="GO:0006624">
    <property type="term" value="P:vacuolar protein processing"/>
    <property type="evidence" value="ECO:0007669"/>
    <property type="project" value="TreeGrafter"/>
</dbReference>
<dbReference type="CDD" id="cd21115">
    <property type="entry name" value="legumain_C"/>
    <property type="match status" value="1"/>
</dbReference>
<evidence type="ECO:0000256" key="17">
    <source>
        <dbReference type="ARBA" id="ARBA00023303"/>
    </source>
</evidence>
<feature type="transmembrane region" description="Helical" evidence="20">
    <location>
        <begin position="259"/>
        <end position="279"/>
    </location>
</feature>
<feature type="compositionally biased region" description="Gly residues" evidence="19">
    <location>
        <begin position="383"/>
        <end position="396"/>
    </location>
</feature>
<feature type="transmembrane region" description="Helical" evidence="20">
    <location>
        <begin position="406"/>
        <end position="435"/>
    </location>
</feature>
<keyword evidence="16 20" id="KW-0472">Membrane</keyword>
<keyword evidence="9 20" id="KW-0812">Transmembrane</keyword>
<keyword evidence="17" id="KW-0407">Ion channel</keyword>
<feature type="transmembrane region" description="Helical" evidence="20">
    <location>
        <begin position="187"/>
        <end position="207"/>
    </location>
</feature>
<dbReference type="PRINTS" id="PR00776">
    <property type="entry name" value="HEMOGLOBNASE"/>
</dbReference>
<evidence type="ECO:0000256" key="18">
    <source>
        <dbReference type="SAM" id="Coils"/>
    </source>
</evidence>
<dbReference type="Gene3D" id="1.10.132.130">
    <property type="match status" value="1"/>
</dbReference>
<evidence type="ECO:0000256" key="11">
    <source>
        <dbReference type="ARBA" id="ARBA00022781"/>
    </source>
</evidence>
<dbReference type="Proteomes" id="UP001187315">
    <property type="component" value="Unassembled WGS sequence"/>
</dbReference>
<dbReference type="EMBL" id="JAVHJS010000002">
    <property type="protein sequence ID" value="KAK2866769.1"/>
    <property type="molecule type" value="Genomic_DNA"/>
</dbReference>
<evidence type="ECO:0000256" key="1">
    <source>
        <dbReference type="ARBA" id="ARBA00000810"/>
    </source>
</evidence>
<dbReference type="EC" id="3.4.22.34" evidence="5"/>
<name>A0AA88P7D5_TACVA</name>
<comment type="similarity">
    <text evidence="4">Belongs to the peptidase C13 family.</text>
</comment>
<dbReference type="PANTHER" id="PTHR12000:SF21">
    <property type="entry name" value="LEGUMAIN-RELATED"/>
    <property type="match status" value="1"/>
</dbReference>
<evidence type="ECO:0000256" key="6">
    <source>
        <dbReference type="ARBA" id="ARBA00022448"/>
    </source>
</evidence>
<dbReference type="Pfam" id="PF01650">
    <property type="entry name" value="Peptidase_C13"/>
    <property type="match status" value="1"/>
</dbReference>
<dbReference type="PANTHER" id="PTHR12000">
    <property type="entry name" value="HEMOGLOBINASE FAMILY MEMBER"/>
    <property type="match status" value="1"/>
</dbReference>
<evidence type="ECO:0000313" key="22">
    <source>
        <dbReference type="Proteomes" id="UP001187315"/>
    </source>
</evidence>
<keyword evidence="13" id="KW-0788">Thiol protease</keyword>
<dbReference type="GO" id="GO:0005773">
    <property type="term" value="C:vacuole"/>
    <property type="evidence" value="ECO:0007669"/>
    <property type="project" value="GOC"/>
</dbReference>
<feature type="transmembrane region" description="Helical" evidence="20">
    <location>
        <begin position="157"/>
        <end position="175"/>
    </location>
</feature>
<evidence type="ECO:0000256" key="5">
    <source>
        <dbReference type="ARBA" id="ARBA00012628"/>
    </source>
</evidence>
<feature type="region of interest" description="Disordered" evidence="19">
    <location>
        <begin position="376"/>
        <end position="396"/>
    </location>
</feature>
<dbReference type="Gene3D" id="3.40.50.1460">
    <property type="match status" value="1"/>
</dbReference>
<reference evidence="21" key="1">
    <citation type="submission" date="2023-08" db="EMBL/GenBank/DDBJ databases">
        <title>Pelteobagrus vachellii genome.</title>
        <authorList>
            <person name="Liu H."/>
        </authorList>
    </citation>
    <scope>NUCLEOTIDE SEQUENCE</scope>
    <source>
        <strain evidence="21">PRFRI_2022a</strain>
        <tissue evidence="21">Muscle</tissue>
    </source>
</reference>
<dbReference type="GO" id="GO:0051603">
    <property type="term" value="P:proteolysis involved in protein catabolic process"/>
    <property type="evidence" value="ECO:0007669"/>
    <property type="project" value="TreeGrafter"/>
</dbReference>
<organism evidence="21 22">
    <name type="scientific">Tachysurus vachellii</name>
    <name type="common">Darkbarbel catfish</name>
    <name type="synonym">Pelteobagrus vachellii</name>
    <dbReference type="NCBI Taxonomy" id="175792"/>
    <lineage>
        <taxon>Eukaryota</taxon>
        <taxon>Metazoa</taxon>
        <taxon>Chordata</taxon>
        <taxon>Craniata</taxon>
        <taxon>Vertebrata</taxon>
        <taxon>Euteleostomi</taxon>
        <taxon>Actinopterygii</taxon>
        <taxon>Neopterygii</taxon>
        <taxon>Teleostei</taxon>
        <taxon>Ostariophysi</taxon>
        <taxon>Siluriformes</taxon>
        <taxon>Bagridae</taxon>
        <taxon>Tachysurus</taxon>
    </lineage>
</organism>
<keyword evidence="12" id="KW-0378">Hydrolase</keyword>
<dbReference type="GO" id="GO:0015252">
    <property type="term" value="F:proton channel activity"/>
    <property type="evidence" value="ECO:0007669"/>
    <property type="project" value="InterPro"/>
</dbReference>
<comment type="caution">
    <text evidence="21">The sequence shown here is derived from an EMBL/GenBank/DDBJ whole genome shotgun (WGS) entry which is preliminary data.</text>
</comment>
<dbReference type="InterPro" id="IPR001096">
    <property type="entry name" value="Peptidase_C13"/>
</dbReference>
<evidence type="ECO:0000256" key="3">
    <source>
        <dbReference type="ARBA" id="ARBA00006513"/>
    </source>
</evidence>
<proteinExistence type="inferred from homology"/>
<feature type="coiled-coil region" evidence="18">
    <location>
        <begin position="891"/>
        <end position="925"/>
    </location>
</feature>
<comment type="subcellular location">
    <subcellularLocation>
        <location evidence="2">Cell membrane</location>
        <topology evidence="2">Multi-pass membrane protein</topology>
    </subcellularLocation>
</comment>
<feature type="transmembrane region" description="Helical" evidence="20">
    <location>
        <begin position="525"/>
        <end position="545"/>
    </location>
</feature>
<evidence type="ECO:0000256" key="20">
    <source>
        <dbReference type="SAM" id="Phobius"/>
    </source>
</evidence>
<feature type="transmembrane region" description="Helical" evidence="20">
    <location>
        <begin position="123"/>
        <end position="145"/>
    </location>
</feature>
<keyword evidence="7" id="KW-1003">Cell membrane</keyword>
<feature type="transmembrane region" description="Helical" evidence="20">
    <location>
        <begin position="84"/>
        <end position="102"/>
    </location>
</feature>
<evidence type="ECO:0000256" key="16">
    <source>
        <dbReference type="ARBA" id="ARBA00023136"/>
    </source>
</evidence>
<feature type="transmembrane region" description="Helical" evidence="20">
    <location>
        <begin position="50"/>
        <end position="69"/>
    </location>
</feature>
<evidence type="ECO:0000256" key="15">
    <source>
        <dbReference type="ARBA" id="ARBA00023065"/>
    </source>
</evidence>
<dbReference type="FunFam" id="3.40.50.1460:FF:000006">
    <property type="entry name" value="Legumain"/>
    <property type="match status" value="1"/>
</dbReference>
<dbReference type="InterPro" id="IPR046427">
    <property type="entry name" value="Legumain_prodom_sf"/>
</dbReference>
<sequence length="999" mass="113357">MKAETEKLELKVVDLDLKGLENNVKSSTDSEGDVNTDEAVWHWVPTRRRLISGLFGINVVLLGAALVAGDTLNPVGLHHHEPEVFLLLLMGISVVWMLWYLLWSRRQPGAPPHTDHHAGGITITVVLMLFAGFSLLLLVFMMAYAVLMMECLSAAKVLLPFVQTPFLILQTYLLWSHSKDCIHKHKVLTRSGLMIILCTDVLLWLNAVTEDTIHMELELERQYNETISGLKSDEDSENSTECECRRQPACIALRKGYEVLYPFNMEFSLLASCMLYVMWKNVGRHMIRTHSGHAQKFTLRILCHSGILLGLILGVLVLISGIVVFLLYQVWMGQNDLRQEAFIMFYNFHICVIPTMVLCSLAGTLVYRWKESHEHSQHQGRDTNGGGGVAKAGGGVSKNPTRSLDVLLLLGAGLGQLSLSYFSLVAALALGAGGILGNLHLTYSLLSLLELILQNIFIIQALHSQLYTHSLSHSYSIKNQVDGVRAEEELVQKMVRKEESKDRGGVFLHPKHDAHHWSKRIIQEICTYLILCNIMLWVIPAFGAHPQFESAVGKQFFGFSVWFVLVNLDKSHRSSKRNFVVDMASVSKQWVLLAAGSKGWENYRHQADVCHAYQVVKQNGIPDEQIVVMMYDDIAYNDENPFPGNMINVPQGRDVYAGVPKDYTGQDVSAANFLSVLRGDSRAIRKRGPKKVIKSGPNDSIFIYLSDHGGHGVFHFPKSTLYAHDLIDTVKTMSRSGRFSEMVIYMEACHAGSMLEALPKLGNVYAVAASKPDESSYACFLDTKRNAYLADAFTAYWLHHTKKRDLRFTTLQDQFDYIKENVIRTRSQEENQTPCNYGSRSMLQTPLSVFLGRSPYHVRRNYKSRSRNFEVTDVVESANVPLLIQQNRIRKEQNPRRRESLKRQYDELERKRKKMNKAMQKIVQCCAHDGALCERLEVTRPYELKVVAEHFRTTVFDWDEEAFVFTRSHLQVLVNLCEFGLEVESITAAMDHVSQRIRF</sequence>
<evidence type="ECO:0000256" key="7">
    <source>
        <dbReference type="ARBA" id="ARBA00022475"/>
    </source>
</evidence>
<keyword evidence="18" id="KW-0175">Coiled coil</keyword>
<dbReference type="InterPro" id="IPR048501">
    <property type="entry name" value="Legum_prodom"/>
</dbReference>
<feature type="transmembrane region" description="Helical" evidence="20">
    <location>
        <begin position="441"/>
        <end position="462"/>
    </location>
</feature>
<evidence type="ECO:0000256" key="8">
    <source>
        <dbReference type="ARBA" id="ARBA00022670"/>
    </source>
</evidence>
<evidence type="ECO:0000256" key="19">
    <source>
        <dbReference type="SAM" id="MobiDB-lite"/>
    </source>
</evidence>
<evidence type="ECO:0000256" key="9">
    <source>
        <dbReference type="ARBA" id="ARBA00022692"/>
    </source>
</evidence>
<dbReference type="GO" id="GO:0004197">
    <property type="term" value="F:cysteine-type endopeptidase activity"/>
    <property type="evidence" value="ECO:0007669"/>
    <property type="project" value="UniProtKB-EC"/>
</dbReference>
<evidence type="ECO:0000313" key="21">
    <source>
        <dbReference type="EMBL" id="KAK2866769.1"/>
    </source>
</evidence>
<evidence type="ECO:0000256" key="4">
    <source>
        <dbReference type="ARBA" id="ARBA00009941"/>
    </source>
</evidence>
<protein>
    <recommendedName>
        <fullName evidence="5">legumain</fullName>
        <ecNumber evidence="5">3.4.22.34</ecNumber>
    </recommendedName>
</protein>
<dbReference type="InterPro" id="IPR004878">
    <property type="entry name" value="Otopetrin"/>
</dbReference>
<keyword evidence="11" id="KW-0375">Hydrogen ion transport</keyword>